<dbReference type="InterPro" id="IPR011042">
    <property type="entry name" value="6-blade_b-propeller_TolB-like"/>
</dbReference>
<dbReference type="GO" id="GO:0004177">
    <property type="term" value="F:aminopeptidase activity"/>
    <property type="evidence" value="ECO:0007669"/>
    <property type="project" value="UniProtKB-KW"/>
</dbReference>
<dbReference type="InterPro" id="IPR011659">
    <property type="entry name" value="WD40"/>
</dbReference>
<protein>
    <submittedName>
        <fullName evidence="4">Dipeptidyl aminopeptidase</fullName>
    </submittedName>
</protein>
<evidence type="ECO:0000259" key="3">
    <source>
        <dbReference type="Pfam" id="PF00326"/>
    </source>
</evidence>
<keyword evidence="5" id="KW-1185">Reference proteome</keyword>
<evidence type="ECO:0000313" key="4">
    <source>
        <dbReference type="EMBL" id="GGL55042.1"/>
    </source>
</evidence>
<keyword evidence="2" id="KW-0720">Serine protease</keyword>
<dbReference type="PANTHER" id="PTHR42776">
    <property type="entry name" value="SERINE PEPTIDASE S9 FAMILY MEMBER"/>
    <property type="match status" value="1"/>
</dbReference>
<keyword evidence="4" id="KW-0645">Protease</keyword>
<dbReference type="RefSeq" id="WP_188894230.1">
    <property type="nucleotide sequence ID" value="NZ_BMMZ01000002.1"/>
</dbReference>
<keyword evidence="1" id="KW-0378">Hydrolase</keyword>
<dbReference type="InterPro" id="IPR001375">
    <property type="entry name" value="Peptidase_S9_cat"/>
</dbReference>
<dbReference type="InterPro" id="IPR029058">
    <property type="entry name" value="AB_hydrolase_fold"/>
</dbReference>
<dbReference type="Gene3D" id="2.120.10.30">
    <property type="entry name" value="TolB, C-terminal domain"/>
    <property type="match status" value="2"/>
</dbReference>
<comment type="caution">
    <text evidence="4">The sequence shown here is derived from an EMBL/GenBank/DDBJ whole genome shotgun (WGS) entry which is preliminary data.</text>
</comment>
<reference evidence="4" key="2">
    <citation type="submission" date="2020-09" db="EMBL/GenBank/DDBJ databases">
        <authorList>
            <person name="Sun Q."/>
            <person name="Zhou Y."/>
        </authorList>
    </citation>
    <scope>NUCLEOTIDE SEQUENCE</scope>
    <source>
        <strain evidence="4">CGMCC 4.7306</strain>
    </source>
</reference>
<feature type="domain" description="Peptidase S9 prolyl oligopeptidase catalytic" evidence="3">
    <location>
        <begin position="465"/>
        <end position="667"/>
    </location>
</feature>
<dbReference type="SUPFAM" id="SSF82171">
    <property type="entry name" value="DPP6 N-terminal domain-like"/>
    <property type="match status" value="1"/>
</dbReference>
<evidence type="ECO:0000313" key="5">
    <source>
        <dbReference type="Proteomes" id="UP000613840"/>
    </source>
</evidence>
<dbReference type="Pfam" id="PF00326">
    <property type="entry name" value="Peptidase_S9"/>
    <property type="match status" value="1"/>
</dbReference>
<proteinExistence type="predicted"/>
<dbReference type="GO" id="GO:0004252">
    <property type="term" value="F:serine-type endopeptidase activity"/>
    <property type="evidence" value="ECO:0007669"/>
    <property type="project" value="TreeGrafter"/>
</dbReference>
<organism evidence="4 5">
    <name type="scientific">Microlunatus endophyticus</name>
    <dbReference type="NCBI Taxonomy" id="1716077"/>
    <lineage>
        <taxon>Bacteria</taxon>
        <taxon>Bacillati</taxon>
        <taxon>Actinomycetota</taxon>
        <taxon>Actinomycetes</taxon>
        <taxon>Propionibacteriales</taxon>
        <taxon>Propionibacteriaceae</taxon>
        <taxon>Microlunatus</taxon>
    </lineage>
</organism>
<gene>
    <name evidence="4" type="ORF">GCM10011575_11820</name>
</gene>
<dbReference type="EMBL" id="BMMZ01000002">
    <property type="protein sequence ID" value="GGL55042.1"/>
    <property type="molecule type" value="Genomic_DNA"/>
</dbReference>
<dbReference type="Proteomes" id="UP000613840">
    <property type="component" value="Unassembled WGS sequence"/>
</dbReference>
<accession>A0A917W170</accession>
<reference evidence="4" key="1">
    <citation type="journal article" date="2014" name="Int. J. Syst. Evol. Microbiol.">
        <title>Complete genome sequence of Corynebacterium casei LMG S-19264T (=DSM 44701T), isolated from a smear-ripened cheese.</title>
        <authorList>
            <consortium name="US DOE Joint Genome Institute (JGI-PGF)"/>
            <person name="Walter F."/>
            <person name="Albersmeier A."/>
            <person name="Kalinowski J."/>
            <person name="Ruckert C."/>
        </authorList>
    </citation>
    <scope>NUCLEOTIDE SEQUENCE</scope>
    <source>
        <strain evidence="4">CGMCC 4.7306</strain>
    </source>
</reference>
<dbReference type="AlphaFoldDB" id="A0A917W170"/>
<sequence>MQPADLDLINSVSAPSLHPDGSVSVAAVTRPDLGADSYVGQLWTVPVDGAAPRRLTRGYRDTAPQYSPDGGLIGFLRAAPGKPPQVYVVTATGGEPVQVTDRKLGVSQFAWSPDGSRIAFTSRDPEQGRYGTIDGLDAGAEPPRRITTLKYSQNGLGYDIDRRAHVFVVEVPDPAAEPVVQPVPSVDGKPDPVPDVPPATKITSADTDHQLVDFSPDGSSLAVIAAVHPGRDLDRRTDLLLIGVTDAGAGPEEPRNLTGAYGPYAIGSAAFAPDGKIFFVAGDLGPEGLDFIGRSHALYAIDHPTDHATDPDAAPVRVTDPATYDLGGEIVPRTDGSVLVVESRKGTQQLLSVAPTGEVEALTDGSVDISGFDATDTTMVVSYSHPTSFGDIGVVADDGITDLTDFSAAIRERGLVTPTELTITGRDGYPVHGWLAVPDGEGPFPVLLMIHGGPFAAYGVGAFDETQILAGAGYAVAYCNPRGSRSYGEDHGRAIRRSMGTVDLADVLDFLDEAIASDERLDGDRTGILGGSYGGYLTAWTIAHDHRWSGAIVERGFLDPELFAGTSDIGSFFGQEYVGTDPEQIAAQSPQAHVADVTTPTLVLHSEQDLRCPLSQAERYYASLKWQGVETELVVFPGENHELSRAGRPRHRRQRFEIVLDWWSRTLPG</sequence>
<name>A0A917W170_9ACTN</name>
<dbReference type="SUPFAM" id="SSF53474">
    <property type="entry name" value="alpha/beta-Hydrolases"/>
    <property type="match status" value="1"/>
</dbReference>
<evidence type="ECO:0000256" key="1">
    <source>
        <dbReference type="ARBA" id="ARBA00022801"/>
    </source>
</evidence>
<dbReference type="GO" id="GO:0006508">
    <property type="term" value="P:proteolysis"/>
    <property type="evidence" value="ECO:0007669"/>
    <property type="project" value="InterPro"/>
</dbReference>
<dbReference type="Pfam" id="PF07676">
    <property type="entry name" value="PD40"/>
    <property type="match status" value="1"/>
</dbReference>
<evidence type="ECO:0000256" key="2">
    <source>
        <dbReference type="ARBA" id="ARBA00022825"/>
    </source>
</evidence>
<dbReference type="PANTHER" id="PTHR42776:SF27">
    <property type="entry name" value="DIPEPTIDYL PEPTIDASE FAMILY MEMBER 6"/>
    <property type="match status" value="1"/>
</dbReference>
<dbReference type="Gene3D" id="3.40.50.1820">
    <property type="entry name" value="alpha/beta hydrolase"/>
    <property type="match status" value="1"/>
</dbReference>
<keyword evidence="4" id="KW-0031">Aminopeptidase</keyword>